<feature type="domain" description="MOSC" evidence="1">
    <location>
        <begin position="28"/>
        <end position="170"/>
    </location>
</feature>
<dbReference type="PROSITE" id="PS51340">
    <property type="entry name" value="MOSC"/>
    <property type="match status" value="1"/>
</dbReference>
<dbReference type="GO" id="GO:0030170">
    <property type="term" value="F:pyridoxal phosphate binding"/>
    <property type="evidence" value="ECO:0007669"/>
    <property type="project" value="InterPro"/>
</dbReference>
<comment type="caution">
    <text evidence="2">The sequence shown here is derived from an EMBL/GenBank/DDBJ whole genome shotgun (WGS) entry which is preliminary data.</text>
</comment>
<accession>A0A3S2U376</accession>
<dbReference type="OrthoDB" id="9786134at2"/>
<evidence type="ECO:0000259" key="1">
    <source>
        <dbReference type="PROSITE" id="PS51340"/>
    </source>
</evidence>
<evidence type="ECO:0000313" key="3">
    <source>
        <dbReference type="Proteomes" id="UP000288178"/>
    </source>
</evidence>
<dbReference type="EMBL" id="SACT01000003">
    <property type="protein sequence ID" value="RVT51709.1"/>
    <property type="molecule type" value="Genomic_DNA"/>
</dbReference>
<name>A0A3S2U376_9BURK</name>
<gene>
    <name evidence="2" type="ORF">ENE75_12930</name>
</gene>
<dbReference type="InterPro" id="IPR052353">
    <property type="entry name" value="Benzoxazolinone_Detox_Enz"/>
</dbReference>
<keyword evidence="3" id="KW-1185">Reference proteome</keyword>
<dbReference type="InterPro" id="IPR011037">
    <property type="entry name" value="Pyrv_Knase-like_insert_dom_sf"/>
</dbReference>
<reference evidence="2 3" key="1">
    <citation type="submission" date="2019-01" db="EMBL/GenBank/DDBJ databases">
        <authorList>
            <person name="Chen W.-M."/>
        </authorList>
    </citation>
    <scope>NUCLEOTIDE SEQUENCE [LARGE SCALE GENOMIC DNA]</scope>
    <source>
        <strain evidence="2 3">ICH-3</strain>
    </source>
</reference>
<protein>
    <submittedName>
        <fullName evidence="2">MOSC domain-containing protein</fullName>
    </submittedName>
</protein>
<dbReference type="AlphaFoldDB" id="A0A3S2U376"/>
<dbReference type="GO" id="GO:0003824">
    <property type="term" value="F:catalytic activity"/>
    <property type="evidence" value="ECO:0007669"/>
    <property type="project" value="InterPro"/>
</dbReference>
<dbReference type="GO" id="GO:0030151">
    <property type="term" value="F:molybdenum ion binding"/>
    <property type="evidence" value="ECO:0007669"/>
    <property type="project" value="InterPro"/>
</dbReference>
<dbReference type="Pfam" id="PF03473">
    <property type="entry name" value="MOSC"/>
    <property type="match status" value="1"/>
</dbReference>
<dbReference type="PANTHER" id="PTHR30212:SF2">
    <property type="entry name" value="PROTEIN YIIM"/>
    <property type="match status" value="1"/>
</dbReference>
<proteinExistence type="predicted"/>
<dbReference type="Gene3D" id="2.40.33.20">
    <property type="entry name" value="PK beta-barrel domain-like"/>
    <property type="match status" value="1"/>
</dbReference>
<organism evidence="2 3">
    <name type="scientific">Rubrivivax albus</name>
    <dbReference type="NCBI Taxonomy" id="2499835"/>
    <lineage>
        <taxon>Bacteria</taxon>
        <taxon>Pseudomonadati</taxon>
        <taxon>Pseudomonadota</taxon>
        <taxon>Betaproteobacteria</taxon>
        <taxon>Burkholderiales</taxon>
        <taxon>Sphaerotilaceae</taxon>
        <taxon>Rubrivivax</taxon>
    </lineage>
</organism>
<dbReference type="RefSeq" id="WP_128198710.1">
    <property type="nucleotide sequence ID" value="NZ_SACT01000003.1"/>
</dbReference>
<dbReference type="SUPFAM" id="SSF50800">
    <property type="entry name" value="PK beta-barrel domain-like"/>
    <property type="match status" value="1"/>
</dbReference>
<dbReference type="PANTHER" id="PTHR30212">
    <property type="entry name" value="PROTEIN YIIM"/>
    <property type="match status" value="1"/>
</dbReference>
<dbReference type="Proteomes" id="UP000288178">
    <property type="component" value="Unassembled WGS sequence"/>
</dbReference>
<dbReference type="InterPro" id="IPR005302">
    <property type="entry name" value="MoCF_Sase_C"/>
</dbReference>
<evidence type="ECO:0000313" key="2">
    <source>
        <dbReference type="EMBL" id="RVT51709.1"/>
    </source>
</evidence>
<sequence>MRVLSVNVGRCAPLDVGGRQVASAIGKQPVDSSVSVYSLGMEGDEQADPTVHGGLAKAVYAYPSEHFGFWRTVRAQARVAAWDAPVPPGLLGENLTIEGLTEDRLWVGDRLVLPGCVLAVSEPRFPCAKFAAVMGFAQAGKLMAQSGFCGSYLGVVTPGRVQAGDRIRLEPGPREVNLRELFRAKLGRRP</sequence>